<dbReference type="InterPro" id="IPR014956">
    <property type="entry name" value="ParBc_2"/>
</dbReference>
<dbReference type="AlphaFoldDB" id="A0A5N8X6Z3"/>
<accession>A0A5N8X6Z3</accession>
<dbReference type="RefSeq" id="WP_152870338.1">
    <property type="nucleotide sequence ID" value="NZ_VMNX01000387.1"/>
</dbReference>
<reference evidence="2 3" key="1">
    <citation type="submission" date="2019-09" db="EMBL/GenBank/DDBJ databases">
        <authorList>
            <person name="Duangmal K."/>
            <person name="Teo W.F.A."/>
            <person name="Lipun K."/>
        </authorList>
    </citation>
    <scope>NUCLEOTIDE SEQUENCE [LARGE SCALE GENOMIC DNA]</scope>
    <source>
        <strain evidence="2 3">K1PN6</strain>
    </source>
</reference>
<dbReference type="CDD" id="cd16390">
    <property type="entry name" value="ParB_N_Srx_like"/>
    <property type="match status" value="1"/>
</dbReference>
<dbReference type="Pfam" id="PF08857">
    <property type="entry name" value="ParBc_2"/>
    <property type="match status" value="1"/>
</dbReference>
<evidence type="ECO:0000313" key="2">
    <source>
        <dbReference type="EMBL" id="MPY55209.1"/>
    </source>
</evidence>
<feature type="region of interest" description="Disordered" evidence="1">
    <location>
        <begin position="1"/>
        <end position="28"/>
    </location>
</feature>
<feature type="compositionally biased region" description="Low complexity" evidence="1">
    <location>
        <begin position="7"/>
        <end position="18"/>
    </location>
</feature>
<dbReference type="SUPFAM" id="SSF110849">
    <property type="entry name" value="ParB/Sulfiredoxin"/>
    <property type="match status" value="1"/>
</dbReference>
<name>A0A5N8X6Z3_9ACTN</name>
<proteinExistence type="predicted"/>
<dbReference type="Gene3D" id="3.90.1530.10">
    <property type="entry name" value="Conserved hypothetical protein from pyrococcus furiosus pfu- 392566-001, ParB domain"/>
    <property type="match status" value="1"/>
</dbReference>
<organism evidence="2 3">
    <name type="scientific">Streptomyces acidicola</name>
    <dbReference type="NCBI Taxonomy" id="2596892"/>
    <lineage>
        <taxon>Bacteria</taxon>
        <taxon>Bacillati</taxon>
        <taxon>Actinomycetota</taxon>
        <taxon>Actinomycetes</taxon>
        <taxon>Kitasatosporales</taxon>
        <taxon>Streptomycetaceae</taxon>
        <taxon>Streptomyces</taxon>
    </lineage>
</organism>
<evidence type="ECO:0000256" key="1">
    <source>
        <dbReference type="SAM" id="MobiDB-lite"/>
    </source>
</evidence>
<dbReference type="EMBL" id="VMNX01000387">
    <property type="protein sequence ID" value="MPY55209.1"/>
    <property type="molecule type" value="Genomic_DNA"/>
</dbReference>
<comment type="caution">
    <text evidence="2">The sequence shown here is derived from an EMBL/GenBank/DDBJ whole genome shotgun (WGS) entry which is preliminary data.</text>
</comment>
<dbReference type="Proteomes" id="UP000373149">
    <property type="component" value="Unassembled WGS sequence"/>
</dbReference>
<gene>
    <name evidence="2" type="ORF">FPZ41_44365</name>
</gene>
<sequence>MTGSTPVRPARVRTSAAPRRARTSREGGLAKGVAAMSCAFLLGGALAATPAVAATPQARGAASAQEGDLIEVTLDQLRPTQPSLGYDQIFYKLGRYSSTKDEDRGKFNKRFDDWCETNGQGEAASVDAGATLANPSSFTCSIPAGQETEDSLGAMKTVVVGPGGALYLTDGHHSLTSFWEAADGGPKTRIRLRVTANLSGLSTEAFWQRMKDDNQVWLKDENGRAITVDQLPTRLGLSRFHDDRYRSLVYFTRGIGYDQAAGSAEFLEFLWGSWLRDRDDLSQYDLTSFDSYLAAIRDTSKAMSDVPGDTVIAGGRTADEMGRLAEWNNGKSETKGEFGDLSLPLSNAKPGKLAFALDYRSRVPKSPSCTRTITGKHSEALLVTSGTTCLDNAQLSGAVQVTSGASLVVRGSDITGAVQTSGAGTVEICGSTVTGALSITGTRDRVTLSGPGCTANTFTGPVLVTGTGTGTRKA</sequence>
<protein>
    <submittedName>
        <fullName evidence="2">Chromosome partitioning protein ParB</fullName>
    </submittedName>
</protein>
<keyword evidence="3" id="KW-1185">Reference proteome</keyword>
<evidence type="ECO:0000313" key="3">
    <source>
        <dbReference type="Proteomes" id="UP000373149"/>
    </source>
</evidence>
<dbReference type="InterPro" id="IPR036086">
    <property type="entry name" value="ParB/Sulfiredoxin_sf"/>
</dbReference>